<evidence type="ECO:0000259" key="16">
    <source>
        <dbReference type="SMART" id="SM00562"/>
    </source>
</evidence>
<keyword evidence="11 13" id="KW-0460">Magnesium</keyword>
<dbReference type="NCBIfam" id="NF001908">
    <property type="entry name" value="PRK00668.1"/>
    <property type="match status" value="1"/>
</dbReference>
<dbReference type="Pfam" id="PF00334">
    <property type="entry name" value="NDK"/>
    <property type="match status" value="1"/>
</dbReference>
<feature type="domain" description="Nucleoside diphosphate kinase-like" evidence="16">
    <location>
        <begin position="2"/>
        <end position="139"/>
    </location>
</feature>
<dbReference type="Proteomes" id="UP000277633">
    <property type="component" value="Unassembled WGS sequence"/>
</dbReference>
<evidence type="ECO:0000256" key="2">
    <source>
        <dbReference type="ARBA" id="ARBA00008142"/>
    </source>
</evidence>
<dbReference type="InterPro" id="IPR001564">
    <property type="entry name" value="Nucleoside_diP_kinase"/>
</dbReference>
<dbReference type="HAMAP" id="MF_00451">
    <property type="entry name" value="NDP_kinase"/>
    <property type="match status" value="1"/>
</dbReference>
<evidence type="ECO:0000256" key="14">
    <source>
        <dbReference type="PROSITE-ProRule" id="PRU00706"/>
    </source>
</evidence>
<dbReference type="Gene3D" id="3.30.70.141">
    <property type="entry name" value="Nucleoside diphosphate kinase-like domain"/>
    <property type="match status" value="1"/>
</dbReference>
<comment type="caution">
    <text evidence="17">The sequence shown here is derived from an EMBL/GenBank/DDBJ whole genome shotgun (WGS) entry which is preliminary data.</text>
</comment>
<dbReference type="SUPFAM" id="SSF54919">
    <property type="entry name" value="Nucleoside diphosphate kinase, NDK"/>
    <property type="match status" value="1"/>
</dbReference>
<evidence type="ECO:0000256" key="5">
    <source>
        <dbReference type="ARBA" id="ARBA00022553"/>
    </source>
</evidence>
<dbReference type="GO" id="GO:0006241">
    <property type="term" value="P:CTP biosynthetic process"/>
    <property type="evidence" value="ECO:0007669"/>
    <property type="project" value="UniProtKB-UniRule"/>
</dbReference>
<feature type="binding site" evidence="13 14">
    <location>
        <position position="86"/>
    </location>
    <ligand>
        <name>ATP</name>
        <dbReference type="ChEBI" id="CHEBI:30616"/>
    </ligand>
</feature>
<dbReference type="SMART" id="SM00562">
    <property type="entry name" value="NDK"/>
    <property type="match status" value="1"/>
</dbReference>
<proteinExistence type="inferred from homology"/>
<accession>A0A497JH24</accession>
<feature type="binding site" evidence="13 14">
    <location>
        <position position="10"/>
    </location>
    <ligand>
        <name>ATP</name>
        <dbReference type="ChEBI" id="CHEBI:30616"/>
    </ligand>
</feature>
<protein>
    <recommendedName>
        <fullName evidence="4 13">Nucleoside diphosphate kinase</fullName>
        <shortName evidence="13">NDK</shortName>
        <shortName evidence="13">NDP kinase</shortName>
        <ecNumber evidence="3 13">2.7.4.6</ecNumber>
    </recommendedName>
    <alternativeName>
        <fullName evidence="13">Nucleoside-2-P kinase</fullName>
    </alternativeName>
</protein>
<feature type="binding site" evidence="13 14">
    <location>
        <position position="103"/>
    </location>
    <ligand>
        <name>ATP</name>
        <dbReference type="ChEBI" id="CHEBI:30616"/>
    </ligand>
</feature>
<evidence type="ECO:0000256" key="9">
    <source>
        <dbReference type="ARBA" id="ARBA00022777"/>
    </source>
</evidence>
<evidence type="ECO:0000256" key="15">
    <source>
        <dbReference type="RuleBase" id="RU004011"/>
    </source>
</evidence>
<comment type="similarity">
    <text evidence="2 13 14 15">Belongs to the NDK family.</text>
</comment>
<dbReference type="EC" id="2.7.4.6" evidence="3 13"/>
<keyword evidence="10 13" id="KW-0067">ATP-binding</keyword>
<organism evidence="17 18">
    <name type="scientific">Candidatus Iainarchaeum sp</name>
    <dbReference type="NCBI Taxonomy" id="3101447"/>
    <lineage>
        <taxon>Archaea</taxon>
        <taxon>Candidatus Iainarchaeota</taxon>
        <taxon>Candidatus Iainarchaeia</taxon>
        <taxon>Candidatus Iainarchaeales</taxon>
        <taxon>Candidatus Iainarchaeaceae</taxon>
        <taxon>Candidatus Iainarchaeum</taxon>
    </lineage>
</organism>
<name>A0A497JH24_9ARCH</name>
<dbReference type="FunFam" id="3.30.70.141:FF:000003">
    <property type="entry name" value="Nucleoside diphosphate kinase"/>
    <property type="match status" value="1"/>
</dbReference>
<dbReference type="GO" id="GO:0006228">
    <property type="term" value="P:UTP biosynthetic process"/>
    <property type="evidence" value="ECO:0007669"/>
    <property type="project" value="UniProtKB-UniRule"/>
</dbReference>
<feature type="binding site" evidence="13 14">
    <location>
        <position position="58"/>
    </location>
    <ligand>
        <name>ATP</name>
        <dbReference type="ChEBI" id="CHEBI:30616"/>
    </ligand>
</feature>
<evidence type="ECO:0000256" key="11">
    <source>
        <dbReference type="ARBA" id="ARBA00022842"/>
    </source>
</evidence>
<dbReference type="PANTHER" id="PTHR11349">
    <property type="entry name" value="NUCLEOSIDE DIPHOSPHATE KINASE"/>
    <property type="match status" value="1"/>
</dbReference>
<comment type="cofactor">
    <cofactor evidence="1 13">
        <name>Mg(2+)</name>
        <dbReference type="ChEBI" id="CHEBI:18420"/>
    </cofactor>
</comment>
<dbReference type="CDD" id="cd04413">
    <property type="entry name" value="NDPk_I"/>
    <property type="match status" value="1"/>
</dbReference>
<dbReference type="PROSITE" id="PS51374">
    <property type="entry name" value="NDPK_LIKE"/>
    <property type="match status" value="1"/>
</dbReference>
<feature type="binding site" evidence="13 14">
    <location>
        <position position="92"/>
    </location>
    <ligand>
        <name>ATP</name>
        <dbReference type="ChEBI" id="CHEBI:30616"/>
    </ligand>
</feature>
<keyword evidence="13" id="KW-0963">Cytoplasm</keyword>
<dbReference type="GO" id="GO:0004550">
    <property type="term" value="F:nucleoside diphosphate kinase activity"/>
    <property type="evidence" value="ECO:0007669"/>
    <property type="project" value="UniProtKB-UniRule"/>
</dbReference>
<dbReference type="EMBL" id="QMWO01000003">
    <property type="protein sequence ID" value="RLG70428.1"/>
    <property type="molecule type" value="Genomic_DNA"/>
</dbReference>
<keyword evidence="12 13" id="KW-0546">Nucleotide metabolism</keyword>
<feature type="active site" description="Pros-phosphohistidine intermediate" evidence="13 14">
    <location>
        <position position="116"/>
    </location>
</feature>
<comment type="catalytic activity">
    <reaction evidence="13">
        <text>a 2'-deoxyribonucleoside 5'-diphosphate + ATP = a 2'-deoxyribonucleoside 5'-triphosphate + ADP</text>
        <dbReference type="Rhea" id="RHEA:44640"/>
        <dbReference type="ChEBI" id="CHEBI:30616"/>
        <dbReference type="ChEBI" id="CHEBI:61560"/>
        <dbReference type="ChEBI" id="CHEBI:73316"/>
        <dbReference type="ChEBI" id="CHEBI:456216"/>
        <dbReference type="EC" id="2.7.4.6"/>
    </reaction>
</comment>
<evidence type="ECO:0000256" key="13">
    <source>
        <dbReference type="HAMAP-Rule" id="MF_00451"/>
    </source>
</evidence>
<evidence type="ECO:0000256" key="6">
    <source>
        <dbReference type="ARBA" id="ARBA00022679"/>
    </source>
</evidence>
<dbReference type="GO" id="GO:0005524">
    <property type="term" value="F:ATP binding"/>
    <property type="evidence" value="ECO:0007669"/>
    <property type="project" value="UniProtKB-UniRule"/>
</dbReference>
<evidence type="ECO:0000313" key="17">
    <source>
        <dbReference type="EMBL" id="RLG70428.1"/>
    </source>
</evidence>
<gene>
    <name evidence="13" type="primary">ndk</name>
    <name evidence="17" type="ORF">DRO07_00160</name>
</gene>
<evidence type="ECO:0000256" key="4">
    <source>
        <dbReference type="ARBA" id="ARBA00017632"/>
    </source>
</evidence>
<evidence type="ECO:0000256" key="12">
    <source>
        <dbReference type="ARBA" id="ARBA00023080"/>
    </source>
</evidence>
<reference evidence="17 18" key="1">
    <citation type="submission" date="2018-06" db="EMBL/GenBank/DDBJ databases">
        <title>Extensive metabolic versatility and redundancy in microbially diverse, dynamic hydrothermal sediments.</title>
        <authorList>
            <person name="Dombrowski N."/>
            <person name="Teske A."/>
            <person name="Baker B.J."/>
        </authorList>
    </citation>
    <scope>NUCLEOTIDE SEQUENCE [LARGE SCALE GENOMIC DNA]</scope>
    <source>
        <strain evidence="17">B9_G13</strain>
    </source>
</reference>
<keyword evidence="5 13" id="KW-0597">Phosphoprotein</keyword>
<comment type="function">
    <text evidence="13">Major role in the synthesis of nucleoside triphosphates other than ATP. The ATP gamma phosphate is transferred to the NDP beta phosphate via a ping-pong mechanism, using a phosphorylated active-site intermediate.</text>
</comment>
<keyword evidence="7 13" id="KW-0479">Metal-binding</keyword>
<evidence type="ECO:0000256" key="7">
    <source>
        <dbReference type="ARBA" id="ARBA00022723"/>
    </source>
</evidence>
<evidence type="ECO:0000313" key="18">
    <source>
        <dbReference type="Proteomes" id="UP000277633"/>
    </source>
</evidence>
<dbReference type="AlphaFoldDB" id="A0A497JH24"/>
<dbReference type="GO" id="GO:0005737">
    <property type="term" value="C:cytoplasm"/>
    <property type="evidence" value="ECO:0007669"/>
    <property type="project" value="UniProtKB-SubCell"/>
</dbReference>
<keyword evidence="8 13" id="KW-0547">Nucleotide-binding</keyword>
<dbReference type="GO" id="GO:0006183">
    <property type="term" value="P:GTP biosynthetic process"/>
    <property type="evidence" value="ECO:0007669"/>
    <property type="project" value="UniProtKB-UniRule"/>
</dbReference>
<evidence type="ECO:0000256" key="1">
    <source>
        <dbReference type="ARBA" id="ARBA00001946"/>
    </source>
</evidence>
<dbReference type="InterPro" id="IPR036850">
    <property type="entry name" value="NDK-like_dom_sf"/>
</dbReference>
<comment type="subcellular location">
    <subcellularLocation>
        <location evidence="13">Cytoplasm</location>
    </subcellularLocation>
</comment>
<dbReference type="GO" id="GO:0046872">
    <property type="term" value="F:metal ion binding"/>
    <property type="evidence" value="ECO:0007669"/>
    <property type="project" value="UniProtKB-KW"/>
</dbReference>
<evidence type="ECO:0000256" key="10">
    <source>
        <dbReference type="ARBA" id="ARBA00022840"/>
    </source>
</evidence>
<comment type="catalytic activity">
    <reaction evidence="13">
        <text>a ribonucleoside 5'-diphosphate + ATP = a ribonucleoside 5'-triphosphate + ADP</text>
        <dbReference type="Rhea" id="RHEA:18113"/>
        <dbReference type="ChEBI" id="CHEBI:30616"/>
        <dbReference type="ChEBI" id="CHEBI:57930"/>
        <dbReference type="ChEBI" id="CHEBI:61557"/>
        <dbReference type="ChEBI" id="CHEBI:456216"/>
        <dbReference type="EC" id="2.7.4.6"/>
    </reaction>
</comment>
<dbReference type="InterPro" id="IPR034907">
    <property type="entry name" value="NDK-like_dom"/>
</dbReference>
<sequence>MLQKTLIILKPDAVKRGLIGKILARFEEKGIKIVAMKMVQLNKGILEKHYAEHKGKPFYEGLVSFMQSGPVVLAVLEGFNAIEVVRKMVGATNGREAEPGTIRGDYSMSQQNNLIHASADTSVAEREIKLFFKEDEILDYEANEHIVYAKDELKKLGGS</sequence>
<keyword evidence="6 13" id="KW-0808">Transferase</keyword>
<dbReference type="PRINTS" id="PR01243">
    <property type="entry name" value="NUCDPKINASE"/>
</dbReference>
<feature type="binding site" evidence="13 14">
    <location>
        <position position="113"/>
    </location>
    <ligand>
        <name>ATP</name>
        <dbReference type="ChEBI" id="CHEBI:30616"/>
    </ligand>
</feature>
<evidence type="ECO:0000256" key="3">
    <source>
        <dbReference type="ARBA" id="ARBA00012966"/>
    </source>
</evidence>
<keyword evidence="9 13" id="KW-0418">Kinase</keyword>
<evidence type="ECO:0000256" key="8">
    <source>
        <dbReference type="ARBA" id="ARBA00022741"/>
    </source>
</evidence>